<keyword evidence="3 5" id="KW-0378">Hydrolase</keyword>
<gene>
    <name evidence="8" type="ORF">SAMN02745244_02276</name>
</gene>
<dbReference type="AlphaFoldDB" id="A0A1M6IG93"/>
<evidence type="ECO:0000313" key="9">
    <source>
        <dbReference type="Proteomes" id="UP000184512"/>
    </source>
</evidence>
<feature type="domain" description="Peptidase S8/S53" evidence="7">
    <location>
        <begin position="197"/>
        <end position="459"/>
    </location>
</feature>
<organism evidence="8 9">
    <name type="scientific">Tessaracoccus bendigoensis DSM 12906</name>
    <dbReference type="NCBI Taxonomy" id="1123357"/>
    <lineage>
        <taxon>Bacteria</taxon>
        <taxon>Bacillati</taxon>
        <taxon>Actinomycetota</taxon>
        <taxon>Actinomycetes</taxon>
        <taxon>Propionibacteriales</taxon>
        <taxon>Propionibacteriaceae</taxon>
        <taxon>Tessaracoccus</taxon>
    </lineage>
</organism>
<name>A0A1M6IG93_9ACTN</name>
<dbReference type="PANTHER" id="PTHR43806">
    <property type="entry name" value="PEPTIDASE S8"/>
    <property type="match status" value="1"/>
</dbReference>
<feature type="active site" description="Charge relay system" evidence="5">
    <location>
        <position position="203"/>
    </location>
</feature>
<feature type="compositionally biased region" description="Low complexity" evidence="6">
    <location>
        <begin position="578"/>
        <end position="588"/>
    </location>
</feature>
<reference evidence="8 9" key="1">
    <citation type="submission" date="2016-11" db="EMBL/GenBank/DDBJ databases">
        <authorList>
            <person name="Jaros S."/>
            <person name="Januszkiewicz K."/>
            <person name="Wedrychowicz H."/>
        </authorList>
    </citation>
    <scope>NUCLEOTIDE SEQUENCE [LARGE SCALE GENOMIC DNA]</scope>
    <source>
        <strain evidence="8 9">DSM 12906</strain>
    </source>
</reference>
<dbReference type="STRING" id="1123357.SAMN02745244_02276"/>
<evidence type="ECO:0000259" key="7">
    <source>
        <dbReference type="Pfam" id="PF00082"/>
    </source>
</evidence>
<evidence type="ECO:0000256" key="4">
    <source>
        <dbReference type="ARBA" id="ARBA00022825"/>
    </source>
</evidence>
<evidence type="ECO:0000256" key="6">
    <source>
        <dbReference type="SAM" id="MobiDB-lite"/>
    </source>
</evidence>
<proteinExistence type="inferred from homology"/>
<dbReference type="InterPro" id="IPR000209">
    <property type="entry name" value="Peptidase_S8/S53_dom"/>
</dbReference>
<dbReference type="Proteomes" id="UP000184512">
    <property type="component" value="Unassembled WGS sequence"/>
</dbReference>
<dbReference type="CDD" id="cd09598">
    <property type="entry name" value="M4_like"/>
    <property type="match status" value="1"/>
</dbReference>
<dbReference type="OrthoDB" id="178184at2"/>
<evidence type="ECO:0000256" key="3">
    <source>
        <dbReference type="ARBA" id="ARBA00022801"/>
    </source>
</evidence>
<dbReference type="SUPFAM" id="SSF52743">
    <property type="entry name" value="Subtilisin-like"/>
    <property type="match status" value="1"/>
</dbReference>
<dbReference type="PROSITE" id="PS51892">
    <property type="entry name" value="SUBTILASE"/>
    <property type="match status" value="1"/>
</dbReference>
<dbReference type="SUPFAM" id="SSF55486">
    <property type="entry name" value="Metalloproteases ('zincins'), catalytic domain"/>
    <property type="match status" value="1"/>
</dbReference>
<evidence type="ECO:0000313" key="8">
    <source>
        <dbReference type="EMBL" id="SHJ33439.1"/>
    </source>
</evidence>
<feature type="region of interest" description="Disordered" evidence="6">
    <location>
        <begin position="569"/>
        <end position="604"/>
    </location>
</feature>
<dbReference type="CDD" id="cd00306">
    <property type="entry name" value="Peptidases_S8_S53"/>
    <property type="match status" value="1"/>
</dbReference>
<dbReference type="PANTHER" id="PTHR43806:SF11">
    <property type="entry name" value="CEREVISIN-RELATED"/>
    <property type="match status" value="1"/>
</dbReference>
<keyword evidence="2 5" id="KW-0645">Protease</keyword>
<comment type="similarity">
    <text evidence="1 5">Belongs to the peptidase S8 family.</text>
</comment>
<evidence type="ECO:0000256" key="1">
    <source>
        <dbReference type="ARBA" id="ARBA00011073"/>
    </source>
</evidence>
<keyword evidence="9" id="KW-1185">Reference proteome</keyword>
<dbReference type="InterPro" id="IPR023828">
    <property type="entry name" value="Peptidase_S8_Ser-AS"/>
</dbReference>
<protein>
    <submittedName>
        <fullName evidence="8">Serine protease, subtilisin family</fullName>
    </submittedName>
</protein>
<dbReference type="PROSITE" id="PS00138">
    <property type="entry name" value="SUBTILASE_SER"/>
    <property type="match status" value="1"/>
</dbReference>
<sequence length="1194" mass="129668">MVEPAGNSHTIEAPHGQNWMPAVQESTVSQEGSADTLQEAAMDSENAVVGTGTLLAKLRATPQLGAAARVDLEPLRTSVQAGRQKGFAFDGSPQWFRVHSEAAASPWDQAHAQVAGQLGIAESDVLFVEPDLEQRLYFDDTDESRTGGLGVKGGCQPIPQDGSHNKAVGDGNAWHLGAKYSELGKARDDVAFSDPRTTVAHIDTGWSQHETKPKFLDEQHQRNFVDSDRRDARDPDNWVFPLDNSGHGTGTISILAGGQVSAIGQRLGGAPDARVVPLRIADSVVLWRTSSLAQAIMYASDIGCQVATLSMGGLPSRAWADAVDEAYEFGLCMVAAAGNRKLGIPRAMVWPARYERVIAVAGVMANFEPYEKLAGAMEGCFGPDSVNATAMAAFTPNIPWAQYGCPELSRLNGEGTSAATPQVAAAAALWIEKYKAVLPDDWRRVEAVRRALFTSAKKANPKLGHGILQARSALAVTPNLNLTRSGKSTHDWALFRMLTGFALQAGAVREEMFNLELAQLWLVDPDLHEILPDPAAAEPPASEIYRRVLDVVLENPDASAALKEHLRERYSQVSGGEPPAAAPTTPTDARTRAVPKYSEPPQPSTRQLKVFAKDPTLASAFTTSTVSDVTLRVPWEPVTSTPKGFRGEYLEVVDDQIEPADPASPGLDHPWLLAQDGWPPAPGNLQFHQQMVYAVASKTIEQFEVALGRPVLWAAGRKADNRDDGVYVPRLTIRPHALNMGNAYYEPAQSALLFGSFTPDASRNAAFPVYTCLSYDIVAHETTHAILDGMYSRFTEPTNVDVLAFHEAFADIVALLQGFSLTELLAYEIGHSRGDLRSETTLGKLAIELGTAARGREALRSAIGHSENGEWVASLPDPALLAATETPHERGAILVAAIFDALIAIYNSRTSDLYRMATGGTGRLPDGAIHPDLTKRLASEASKVAKQVLQMCLRALDYLPPVDVTFFDFLRALITADAEYVPDDAYDYRVAIVEAFTKRGIGPSLSDADPGGLVSLDPDAMRWPSYPLDLTDEAAVHWDKIEDVLRSYAEKSVYIRDREELFKVTRGYRVALNRQFKAASDASAPFRDAFGLTSGGIEVHTLRRAMRSRPNGRIEPELIVGLTQARQGKVGGATLIVSPTQSMHPRYLIVKPFDDKARQEATVQFRAANERDPLRSLLVAPQSNTFALLHQLGR</sequence>
<dbReference type="EMBL" id="FQZG01000040">
    <property type="protein sequence ID" value="SHJ33439.1"/>
    <property type="molecule type" value="Genomic_DNA"/>
</dbReference>
<dbReference type="Pfam" id="PF00082">
    <property type="entry name" value="Peptidase_S8"/>
    <property type="match status" value="1"/>
</dbReference>
<keyword evidence="4 5" id="KW-0720">Serine protease</keyword>
<evidence type="ECO:0000256" key="2">
    <source>
        <dbReference type="ARBA" id="ARBA00022670"/>
    </source>
</evidence>
<dbReference type="InterPro" id="IPR036852">
    <property type="entry name" value="Peptidase_S8/S53_dom_sf"/>
</dbReference>
<dbReference type="GO" id="GO:0006508">
    <property type="term" value="P:proteolysis"/>
    <property type="evidence" value="ECO:0007669"/>
    <property type="project" value="UniProtKB-KW"/>
</dbReference>
<dbReference type="Gene3D" id="3.40.50.200">
    <property type="entry name" value="Peptidase S8/S53 domain"/>
    <property type="match status" value="1"/>
</dbReference>
<evidence type="ECO:0000256" key="5">
    <source>
        <dbReference type="PROSITE-ProRule" id="PRU01240"/>
    </source>
</evidence>
<feature type="active site" description="Charge relay system" evidence="5">
    <location>
        <position position="247"/>
    </location>
</feature>
<dbReference type="GO" id="GO:0004252">
    <property type="term" value="F:serine-type endopeptidase activity"/>
    <property type="evidence" value="ECO:0007669"/>
    <property type="project" value="UniProtKB-UniRule"/>
</dbReference>
<feature type="active site" description="Charge relay system" evidence="5">
    <location>
        <position position="417"/>
    </location>
</feature>
<accession>A0A1M6IG93</accession>
<dbReference type="InterPro" id="IPR050131">
    <property type="entry name" value="Peptidase_S8_subtilisin-like"/>
</dbReference>